<name>A0A4R8LWA3_9BACT</name>
<reference evidence="4 5" key="1">
    <citation type="submission" date="2019-03" db="EMBL/GenBank/DDBJ databases">
        <title>Genomic Encyclopedia of Type Strains, Phase IV (KMG-IV): sequencing the most valuable type-strain genomes for metagenomic binning, comparative biology and taxonomic classification.</title>
        <authorList>
            <person name="Goeker M."/>
        </authorList>
    </citation>
    <scope>NUCLEOTIDE SEQUENCE [LARGE SCALE GENOMIC DNA]</scope>
    <source>
        <strain evidence="4 5">DSM 25964</strain>
    </source>
</reference>
<dbReference type="Pfam" id="PF00535">
    <property type="entry name" value="Glycos_transf_2"/>
    <property type="match status" value="1"/>
</dbReference>
<dbReference type="InterPro" id="IPR029044">
    <property type="entry name" value="Nucleotide-diphossugar_trans"/>
</dbReference>
<dbReference type="CDD" id="cd00761">
    <property type="entry name" value="Glyco_tranf_GTA_type"/>
    <property type="match status" value="1"/>
</dbReference>
<dbReference type="PANTHER" id="PTHR22916:SF51">
    <property type="entry name" value="GLYCOSYLTRANSFERASE EPSH-RELATED"/>
    <property type="match status" value="1"/>
</dbReference>
<dbReference type="RefSeq" id="WP_133959267.1">
    <property type="nucleotide sequence ID" value="NZ_SORI01000039.1"/>
</dbReference>
<dbReference type="Gene3D" id="3.90.550.10">
    <property type="entry name" value="Spore Coat Polysaccharide Biosynthesis Protein SpsA, Chain A"/>
    <property type="match status" value="1"/>
</dbReference>
<proteinExistence type="predicted"/>
<evidence type="ECO:0000259" key="3">
    <source>
        <dbReference type="Pfam" id="PF00535"/>
    </source>
</evidence>
<feature type="domain" description="Glycosyltransferase 2-like" evidence="3">
    <location>
        <begin position="6"/>
        <end position="127"/>
    </location>
</feature>
<accession>A0A4R8LWA3</accession>
<dbReference type="AlphaFoldDB" id="A0A4R8LWA3"/>
<evidence type="ECO:0000256" key="1">
    <source>
        <dbReference type="ARBA" id="ARBA00022676"/>
    </source>
</evidence>
<protein>
    <submittedName>
        <fullName evidence="4">Glycosyl transferase family 2</fullName>
    </submittedName>
</protein>
<sequence length="330" mass="37665">MNLKISVIIPAYNAEKTLRRCLDSVFASDFHESMEVILVNDGSKDGTLQVAEEYNKYPNFVLIDQPNGGVALARWTGISASRGEYLGFVDADDYIAPDMISKMYGRAMETGAEIVICGVYKVRGGEAYPLLTYEGLGVEESQEAIVRTIIRNRNGSLCNKVILRDLIQYEDCNATKNLEYGEDLLLLFFALRKAKKVAFVVQNLYYYVDNPNSVTRNPSLKALQDCLFVYTYIYNAFAESANNQWKRSSLDFYFMGLTNALRHINRIASSDEIEEVKKEAIDKICQVSLMRIIKNKNKRILLDYILVKSRAFGILYSIWEGKFFQNLRKL</sequence>
<organism evidence="4 5">
    <name type="scientific">Aminivibrio pyruvatiphilus</name>
    <dbReference type="NCBI Taxonomy" id="1005740"/>
    <lineage>
        <taxon>Bacteria</taxon>
        <taxon>Thermotogati</taxon>
        <taxon>Synergistota</taxon>
        <taxon>Synergistia</taxon>
        <taxon>Synergistales</taxon>
        <taxon>Aminobacteriaceae</taxon>
        <taxon>Aminivibrio</taxon>
    </lineage>
</organism>
<keyword evidence="1" id="KW-0328">Glycosyltransferase</keyword>
<keyword evidence="5" id="KW-1185">Reference proteome</keyword>
<dbReference type="SUPFAM" id="SSF53448">
    <property type="entry name" value="Nucleotide-diphospho-sugar transferases"/>
    <property type="match status" value="1"/>
</dbReference>
<comment type="caution">
    <text evidence="4">The sequence shown here is derived from an EMBL/GenBank/DDBJ whole genome shotgun (WGS) entry which is preliminary data.</text>
</comment>
<keyword evidence="2 4" id="KW-0808">Transferase</keyword>
<dbReference type="OrthoDB" id="5366at2"/>
<dbReference type="InterPro" id="IPR001173">
    <property type="entry name" value="Glyco_trans_2-like"/>
</dbReference>
<dbReference type="GO" id="GO:0016757">
    <property type="term" value="F:glycosyltransferase activity"/>
    <property type="evidence" value="ECO:0007669"/>
    <property type="project" value="UniProtKB-KW"/>
</dbReference>
<dbReference type="EMBL" id="SORI01000039">
    <property type="protein sequence ID" value="TDY52098.1"/>
    <property type="molecule type" value="Genomic_DNA"/>
</dbReference>
<evidence type="ECO:0000256" key="2">
    <source>
        <dbReference type="ARBA" id="ARBA00022679"/>
    </source>
</evidence>
<evidence type="ECO:0000313" key="4">
    <source>
        <dbReference type="EMBL" id="TDY52098.1"/>
    </source>
</evidence>
<evidence type="ECO:0000313" key="5">
    <source>
        <dbReference type="Proteomes" id="UP000295066"/>
    </source>
</evidence>
<dbReference type="Proteomes" id="UP000295066">
    <property type="component" value="Unassembled WGS sequence"/>
</dbReference>
<gene>
    <name evidence="4" type="ORF">C8D99_1395</name>
</gene>
<dbReference type="PANTHER" id="PTHR22916">
    <property type="entry name" value="GLYCOSYLTRANSFERASE"/>
    <property type="match status" value="1"/>
</dbReference>